<dbReference type="InParanoid" id="A0A6P5LF45"/>
<dbReference type="AlphaFoldDB" id="A0A6P5LF45"/>
<evidence type="ECO:0000313" key="2">
    <source>
        <dbReference type="RefSeq" id="XP_020856975.1"/>
    </source>
</evidence>
<dbReference type="KEGG" id="pcw:110218565"/>
<name>A0A6P5LF45_PHACI</name>
<sequence>MMMITVPPPSICFISCAPSCRCRTTAAGFSPPPRHWATAGAIQMPSGCITLNHRRVTLWRGSSLPCHQEACTTSLGSARQAPSPLSGTWGESRSSGCPLSQAQSLPWMLELPQILSLNSKQRAKPVVLCSPHQACSATLSFGLSPEGKVQGSFYYTPLSPDKNFGLELCKRGLWSRPEPLGSRTYPGRHVLEEIFGHFFSLLAHVFLDRTPQISLTY</sequence>
<keyword evidence="1" id="KW-1185">Reference proteome</keyword>
<protein>
    <submittedName>
        <fullName evidence="2">Uncharacterized protein LOC110218565</fullName>
    </submittedName>
</protein>
<gene>
    <name evidence="2" type="primary">LOC110218565</name>
</gene>
<evidence type="ECO:0000313" key="1">
    <source>
        <dbReference type="Proteomes" id="UP000515140"/>
    </source>
</evidence>
<organism evidence="1 2">
    <name type="scientific">Phascolarctos cinereus</name>
    <name type="common">Koala</name>
    <dbReference type="NCBI Taxonomy" id="38626"/>
    <lineage>
        <taxon>Eukaryota</taxon>
        <taxon>Metazoa</taxon>
        <taxon>Chordata</taxon>
        <taxon>Craniata</taxon>
        <taxon>Vertebrata</taxon>
        <taxon>Euteleostomi</taxon>
        <taxon>Mammalia</taxon>
        <taxon>Metatheria</taxon>
        <taxon>Diprotodontia</taxon>
        <taxon>Phascolarctidae</taxon>
        <taxon>Phascolarctos</taxon>
    </lineage>
</organism>
<dbReference type="GeneID" id="110218565"/>
<accession>A0A6P5LF45</accession>
<reference evidence="2" key="1">
    <citation type="submission" date="2025-08" db="UniProtKB">
        <authorList>
            <consortium name="RefSeq"/>
        </authorList>
    </citation>
    <scope>IDENTIFICATION</scope>
    <source>
        <tissue evidence="2">Spleen</tissue>
    </source>
</reference>
<dbReference type="Proteomes" id="UP000515140">
    <property type="component" value="Unplaced"/>
</dbReference>
<dbReference type="RefSeq" id="XP_020856975.1">
    <property type="nucleotide sequence ID" value="XM_021001316.1"/>
</dbReference>
<proteinExistence type="predicted"/>